<comment type="caution">
    <text evidence="2">The sequence shown here is derived from an EMBL/GenBank/DDBJ whole genome shotgun (WGS) entry which is preliminary data.</text>
</comment>
<evidence type="ECO:0000256" key="1">
    <source>
        <dbReference type="SAM" id="MobiDB-lite"/>
    </source>
</evidence>
<protein>
    <submittedName>
        <fullName evidence="2">Uncharacterized protein</fullName>
    </submittedName>
</protein>
<evidence type="ECO:0000313" key="2">
    <source>
        <dbReference type="EMBL" id="MET9846442.1"/>
    </source>
</evidence>
<proteinExistence type="predicted"/>
<evidence type="ECO:0000313" key="3">
    <source>
        <dbReference type="Proteomes" id="UP001550210"/>
    </source>
</evidence>
<reference evidence="2 3" key="1">
    <citation type="submission" date="2024-06" db="EMBL/GenBank/DDBJ databases">
        <title>The Natural Products Discovery Center: Release of the First 8490 Sequenced Strains for Exploring Actinobacteria Biosynthetic Diversity.</title>
        <authorList>
            <person name="Kalkreuter E."/>
            <person name="Kautsar S.A."/>
            <person name="Yang D."/>
            <person name="Bader C.D."/>
            <person name="Teijaro C.N."/>
            <person name="Fluegel L."/>
            <person name="Davis C.M."/>
            <person name="Simpson J.R."/>
            <person name="Lauterbach L."/>
            <person name="Steele A.D."/>
            <person name="Gui C."/>
            <person name="Meng S."/>
            <person name="Li G."/>
            <person name="Viehrig K."/>
            <person name="Ye F."/>
            <person name="Su P."/>
            <person name="Kiefer A.F."/>
            <person name="Nichols A."/>
            <person name="Cepeda A.J."/>
            <person name="Yan W."/>
            <person name="Fan B."/>
            <person name="Jiang Y."/>
            <person name="Adhikari A."/>
            <person name="Zheng C.-J."/>
            <person name="Schuster L."/>
            <person name="Cowan T.M."/>
            <person name="Smanski M.J."/>
            <person name="Chevrette M.G."/>
            <person name="De Carvalho L.P.S."/>
            <person name="Shen B."/>
        </authorList>
    </citation>
    <scope>NUCLEOTIDE SEQUENCE [LARGE SCALE GENOMIC DNA]</scope>
    <source>
        <strain evidence="2 3">NPDC006434</strain>
    </source>
</reference>
<keyword evidence="3" id="KW-1185">Reference proteome</keyword>
<feature type="region of interest" description="Disordered" evidence="1">
    <location>
        <begin position="1"/>
        <end position="67"/>
    </location>
</feature>
<dbReference type="EMBL" id="JBEXPZ010000022">
    <property type="protein sequence ID" value="MET9846442.1"/>
    <property type="molecule type" value="Genomic_DNA"/>
</dbReference>
<feature type="compositionally biased region" description="Basic and acidic residues" evidence="1">
    <location>
        <begin position="39"/>
        <end position="58"/>
    </location>
</feature>
<organism evidence="2 3">
    <name type="scientific">Streptomyces ossamyceticus</name>
    <dbReference type="NCBI Taxonomy" id="249581"/>
    <lineage>
        <taxon>Bacteria</taxon>
        <taxon>Bacillati</taxon>
        <taxon>Actinomycetota</taxon>
        <taxon>Actinomycetes</taxon>
        <taxon>Kitasatosporales</taxon>
        <taxon>Streptomycetaceae</taxon>
        <taxon>Streptomyces</taxon>
    </lineage>
</organism>
<feature type="compositionally biased region" description="Polar residues" evidence="1">
    <location>
        <begin position="1"/>
        <end position="10"/>
    </location>
</feature>
<name>A0ABV2UZ91_9ACTN</name>
<gene>
    <name evidence="2" type="ORF">ABZZ21_18095</name>
</gene>
<feature type="non-terminal residue" evidence="2">
    <location>
        <position position="1"/>
    </location>
</feature>
<sequence>DEQGHRTVQATPGVPGREEPRPRIPGPRTRSLRAGRGAKAGDQDTQHRSGRPAEHESWQQDPLPLSL</sequence>
<accession>A0ABV2UZ91</accession>
<dbReference type="Proteomes" id="UP001550210">
    <property type="component" value="Unassembled WGS sequence"/>
</dbReference>